<dbReference type="Proteomes" id="UP000801492">
    <property type="component" value="Unassembled WGS sequence"/>
</dbReference>
<reference evidence="2" key="1">
    <citation type="submission" date="2019-08" db="EMBL/GenBank/DDBJ databases">
        <title>The genome of the North American firefly Photinus pyralis.</title>
        <authorList>
            <consortium name="Photinus pyralis genome working group"/>
            <person name="Fallon T.R."/>
            <person name="Sander Lower S.E."/>
            <person name="Weng J.-K."/>
        </authorList>
    </citation>
    <scope>NUCLEOTIDE SEQUENCE</scope>
    <source>
        <strain evidence="2">TRF0915ILg1</strain>
        <tissue evidence="2">Whole body</tissue>
    </source>
</reference>
<accession>A0A8K0GBH7</accession>
<proteinExistence type="predicted"/>
<keyword evidence="3" id="KW-1185">Reference proteome</keyword>
<name>A0A8K0GBH7_IGNLU</name>
<gene>
    <name evidence="2" type="ORF">ILUMI_13373</name>
</gene>
<comment type="caution">
    <text evidence="2">The sequence shown here is derived from an EMBL/GenBank/DDBJ whole genome shotgun (WGS) entry which is preliminary data.</text>
</comment>
<protein>
    <submittedName>
        <fullName evidence="2">Uncharacterized protein</fullName>
    </submittedName>
</protein>
<feature type="region of interest" description="Disordered" evidence="1">
    <location>
        <begin position="72"/>
        <end position="93"/>
    </location>
</feature>
<sequence length="93" mass="10182">PTNPTQAVQRAERGASQWGWQEAELVPFRSWKEGGKTATGHPVAPGRIDRSRRHRESLLVRVELIVHADNQISSGGTGEARCGVKRKDGGREG</sequence>
<evidence type="ECO:0000313" key="3">
    <source>
        <dbReference type="Proteomes" id="UP000801492"/>
    </source>
</evidence>
<dbReference type="EMBL" id="VTPC01008470">
    <property type="protein sequence ID" value="KAF2892801.1"/>
    <property type="molecule type" value="Genomic_DNA"/>
</dbReference>
<organism evidence="2 3">
    <name type="scientific">Ignelater luminosus</name>
    <name type="common">Cucubano</name>
    <name type="synonym">Pyrophorus luminosus</name>
    <dbReference type="NCBI Taxonomy" id="2038154"/>
    <lineage>
        <taxon>Eukaryota</taxon>
        <taxon>Metazoa</taxon>
        <taxon>Ecdysozoa</taxon>
        <taxon>Arthropoda</taxon>
        <taxon>Hexapoda</taxon>
        <taxon>Insecta</taxon>
        <taxon>Pterygota</taxon>
        <taxon>Neoptera</taxon>
        <taxon>Endopterygota</taxon>
        <taxon>Coleoptera</taxon>
        <taxon>Polyphaga</taxon>
        <taxon>Elateriformia</taxon>
        <taxon>Elateroidea</taxon>
        <taxon>Elateridae</taxon>
        <taxon>Agrypninae</taxon>
        <taxon>Pyrophorini</taxon>
        <taxon>Ignelater</taxon>
    </lineage>
</organism>
<evidence type="ECO:0000256" key="1">
    <source>
        <dbReference type="SAM" id="MobiDB-lite"/>
    </source>
</evidence>
<dbReference type="AlphaFoldDB" id="A0A8K0GBH7"/>
<evidence type="ECO:0000313" key="2">
    <source>
        <dbReference type="EMBL" id="KAF2892801.1"/>
    </source>
</evidence>
<feature type="non-terminal residue" evidence="2">
    <location>
        <position position="93"/>
    </location>
</feature>